<dbReference type="Proteomes" id="UP000240880">
    <property type="component" value="Unassembled WGS sequence"/>
</dbReference>
<dbReference type="InterPro" id="IPR008482">
    <property type="entry name" value="DUF763"/>
</dbReference>
<name>A0A2R6AAB2_9ARCH</name>
<dbReference type="Pfam" id="PF05559">
    <property type="entry name" value="DUF763"/>
    <property type="match status" value="1"/>
</dbReference>
<evidence type="ECO:0000313" key="2">
    <source>
        <dbReference type="Proteomes" id="UP000240880"/>
    </source>
</evidence>
<proteinExistence type="predicted"/>
<evidence type="ECO:0000313" key="1">
    <source>
        <dbReference type="EMBL" id="PSN83268.1"/>
    </source>
</evidence>
<dbReference type="EMBL" id="NEXC01000030">
    <property type="protein sequence ID" value="PSN83268.1"/>
    <property type="molecule type" value="Genomic_DNA"/>
</dbReference>
<dbReference type="AlphaFoldDB" id="A0A2R6AAB2"/>
<accession>A0A2R6AAB2</accession>
<dbReference type="PANTHER" id="PTHR38597">
    <property type="entry name" value="BLL3834 PROTEIN"/>
    <property type="match status" value="1"/>
</dbReference>
<dbReference type="PANTHER" id="PTHR38597:SF1">
    <property type="entry name" value="BLL3834 PROTEIN"/>
    <property type="match status" value="1"/>
</dbReference>
<organism evidence="1 2">
    <name type="scientific">Candidatus Marsarchaeota G1 archaeon OSP_D</name>
    <dbReference type="NCBI Taxonomy" id="1978155"/>
    <lineage>
        <taxon>Archaea</taxon>
        <taxon>Candidatus Marsarchaeota</taxon>
        <taxon>Candidatus Marsarchaeota group 1</taxon>
    </lineage>
</organism>
<evidence type="ECO:0008006" key="3">
    <source>
        <dbReference type="Google" id="ProtNLM"/>
    </source>
</evidence>
<gene>
    <name evidence="1" type="ORF">B9Q01_05370</name>
</gene>
<comment type="caution">
    <text evidence="1">The sequence shown here is derived from an EMBL/GenBank/DDBJ whole genome shotgun (WGS) entry which is preliminary data.</text>
</comment>
<sequence>MEIQGVADLPLHEGHVPRWLIPIMRALARAIIDVMVLELGPQKCVQRFSNPLWFQAFNNAIGMDWDSSGSTTVTTAILKSVVNPKEHGFAVVGGKGAQSRRIPEELEALSSTLDFEPSKMIKVSKLVAKVDTTLLQDGHTLYHQAVFVAKGMWGVVQQGMDVVKRFARRYHWVERENLKFSVEPHEAIAGVKGKAINALEQKCEGLRKVLVDLVNEDPKKTIAQYQTLVHSGGLDVWLKQASLGGVSKSNRLVYYRPVDVEKVELVLEKVRDAKPATLEEALLAGLGPSSALALYLISDLVYSEPPSFEDPVTLPYDPFKYAFTVGGKDGIPYPVDPSVAKQVLRALGEFIERAKLEAKQKERALTRLKALEPHSD</sequence>
<protein>
    <recommendedName>
        <fullName evidence="3">DUF763 domain-containing protein</fullName>
    </recommendedName>
</protein>
<reference evidence="1 2" key="1">
    <citation type="submission" date="2017-04" db="EMBL/GenBank/DDBJ databases">
        <title>Novel microbial lineages endemic to geothermal iron-oxide mats fill important gaps in the evolutionary history of Archaea.</title>
        <authorList>
            <person name="Jay Z.J."/>
            <person name="Beam J.P."/>
            <person name="Dlakic M."/>
            <person name="Rusch D.B."/>
            <person name="Kozubal M.A."/>
            <person name="Inskeep W.P."/>
        </authorList>
    </citation>
    <scope>NUCLEOTIDE SEQUENCE [LARGE SCALE GENOMIC DNA]</scope>
    <source>
        <strain evidence="1">OSP_D</strain>
    </source>
</reference>